<reference evidence="3" key="1">
    <citation type="submission" date="2016-12" db="EMBL/GenBank/DDBJ databases">
        <title>Mouse lemur reference genome and diversity panel.</title>
        <authorList>
            <person name="Harris R."/>
            <person name="Larsen P."/>
            <person name="Liu Y."/>
            <person name="Hughes D.S."/>
            <person name="Murali S."/>
            <person name="Raveendran M."/>
            <person name="Korchina V."/>
            <person name="Wang M."/>
            <person name="Jhangiani S."/>
            <person name="Bandaranaike D."/>
            <person name="Bellair M."/>
            <person name="Blankenburg K."/>
            <person name="Chao H."/>
            <person name="Dahdouli M."/>
            <person name="Dinh H."/>
            <person name="Doddapaneni H."/>
            <person name="English A."/>
            <person name="Firestine M."/>
            <person name="Gnanaolivu R."/>
            <person name="Gross S."/>
            <person name="Hernandez B."/>
            <person name="Javaid M."/>
            <person name="Jayaseelan J."/>
            <person name="Jones J."/>
            <person name="Khan Z."/>
            <person name="Kovar C."/>
            <person name="Kurapati P."/>
            <person name="Le B."/>
            <person name="Lee S."/>
            <person name="Li M."/>
            <person name="Mathew T."/>
            <person name="Narasimhan A."/>
            <person name="Ngo D."/>
            <person name="Nguyen L."/>
            <person name="Okwuonu G."/>
            <person name="Ongeri F."/>
            <person name="Osuji N."/>
            <person name="Pu L.-L."/>
            <person name="Puazo M."/>
            <person name="Quiroz J."/>
            <person name="Raj R."/>
            <person name="Rajbhandari K."/>
            <person name="Reid J.G."/>
            <person name="Santibanez J."/>
            <person name="Sexton D."/>
            <person name="Skinner E."/>
            <person name="Vee V."/>
            <person name="Weissenberger G."/>
            <person name="Wu Y."/>
            <person name="Xin Y."/>
            <person name="Han Y."/>
            <person name="Campbell C."/>
            <person name="Brown A."/>
            <person name="Sullivan B."/>
            <person name="Shelton J."/>
            <person name="Brown S."/>
            <person name="Dudchenko O."/>
            <person name="Machol I."/>
            <person name="Durand N."/>
            <person name="Shamim M."/>
            <person name="Lieberman A."/>
            <person name="Muzny D.M."/>
            <person name="Richards S."/>
            <person name="Yoder A."/>
            <person name="Worley K.C."/>
            <person name="Rogers J."/>
            <person name="Gibbs R.A."/>
        </authorList>
    </citation>
    <scope>NUCLEOTIDE SEQUENCE [LARGE SCALE GENOMIC DNA]</scope>
</reference>
<evidence type="ECO:0000256" key="1">
    <source>
        <dbReference type="ARBA" id="ARBA00004906"/>
    </source>
</evidence>
<comment type="pathway">
    <text evidence="1">Protein modification; protein ubiquitination.</text>
</comment>
<dbReference type="EMBL" id="ABDC03018183">
    <property type="status" value="NOT_ANNOTATED_CDS"/>
    <property type="molecule type" value="Genomic_DNA"/>
</dbReference>
<dbReference type="InterPro" id="IPR036322">
    <property type="entry name" value="WD40_repeat_dom_sf"/>
</dbReference>
<dbReference type="PANTHER" id="PTHR46550">
    <property type="entry name" value="F-BOX ONLY PROTEIN 3"/>
    <property type="match status" value="1"/>
</dbReference>
<dbReference type="InterPro" id="IPR015943">
    <property type="entry name" value="WD40/YVTN_repeat-like_dom_sf"/>
</dbReference>
<evidence type="ECO:0000256" key="2">
    <source>
        <dbReference type="ARBA" id="ARBA00022786"/>
    </source>
</evidence>
<dbReference type="PANTHER" id="PTHR46550:SF2">
    <property type="entry name" value="EXPRESSED SEQUENCE C85627-RELATED"/>
    <property type="match status" value="1"/>
</dbReference>
<dbReference type="GeneTree" id="ENSGT00940000162557"/>
<evidence type="ECO:0000313" key="3">
    <source>
        <dbReference type="Ensembl" id="ENSMICP00000047270.1"/>
    </source>
</evidence>
<dbReference type="InterPro" id="IPR036047">
    <property type="entry name" value="F-box-like_dom_sf"/>
</dbReference>
<keyword evidence="2" id="KW-0833">Ubl conjugation pathway</keyword>
<dbReference type="Ensembl" id="ENSMICT00000062657.1">
    <property type="protein sequence ID" value="ENSMICP00000047270.1"/>
    <property type="gene ID" value="ENSMICG00000041904.1"/>
</dbReference>
<name>A0A8C6EJL2_MICMU</name>
<sequence length="450" mass="50518">RGPADQIQCPKCWNRIAGSDHLWRTLYLKRWGVCNLTSEKLGTQTWKQLFLHQTKAERQMALARPDDFICRAVTADLEIFEEVAYLSRNDFTVDGQKRSIVCVVSSKCMFYTLDVQEGVVLWSSPAQWSRIEYLATIPQMNLAITLDTKGTIKVWNCQDREALAVFAMPRACSSMEAFLSKDGPFLMVGDSGGDIYAFALPGLKNISKVNAFQHSVNLLHCSPDKKWVFACGIHEHILPKVFLAESLLKPSEDSVPLSLELPCTSCCSACWTPRAESRITLMFQRGADKAMGFTTFDLATKSTEGHTVIRAHQVANFQLAVGVRSPLQMAAAAEGLIVCTSGLYLFLFTIDGLQLQQLQHHQTLIVNLWVDSLHVLTASMDDSLHVYMWEEKGGCPYLKSSMQLMNTYFSFLTDSCFFSCWSAICDNVSIVHMVSNYAKFSNVVMYSLHM</sequence>
<proteinExistence type="predicted"/>
<evidence type="ECO:0000313" key="4">
    <source>
        <dbReference type="Proteomes" id="UP000694394"/>
    </source>
</evidence>
<dbReference type="AlphaFoldDB" id="A0A8C6EJL2"/>
<dbReference type="SUPFAM" id="SSF81383">
    <property type="entry name" value="F-box domain"/>
    <property type="match status" value="1"/>
</dbReference>
<gene>
    <name evidence="3" type="primary">FBXW12</name>
</gene>
<dbReference type="EMBL" id="ABDC03018184">
    <property type="status" value="NOT_ANNOTATED_CDS"/>
    <property type="molecule type" value="Genomic_DNA"/>
</dbReference>
<reference evidence="3" key="3">
    <citation type="submission" date="2025-09" db="UniProtKB">
        <authorList>
            <consortium name="Ensembl"/>
        </authorList>
    </citation>
    <scope>IDENTIFICATION</scope>
</reference>
<dbReference type="GO" id="GO:0005737">
    <property type="term" value="C:cytoplasm"/>
    <property type="evidence" value="ECO:0007669"/>
    <property type="project" value="TreeGrafter"/>
</dbReference>
<dbReference type="Gene3D" id="2.130.10.10">
    <property type="entry name" value="YVTN repeat-like/Quinoprotein amine dehydrogenase"/>
    <property type="match status" value="1"/>
</dbReference>
<dbReference type="SUPFAM" id="SSF50978">
    <property type="entry name" value="WD40 repeat-like"/>
    <property type="match status" value="1"/>
</dbReference>
<reference evidence="3" key="2">
    <citation type="submission" date="2025-08" db="UniProtKB">
        <authorList>
            <consortium name="Ensembl"/>
        </authorList>
    </citation>
    <scope>IDENTIFICATION</scope>
</reference>
<protein>
    <submittedName>
        <fullName evidence="3">F-box and WD repeat domain containing 12</fullName>
    </submittedName>
</protein>
<dbReference type="InterPro" id="IPR052121">
    <property type="entry name" value="F-box_SCF_Substrate_Recog"/>
</dbReference>
<dbReference type="Proteomes" id="UP000694394">
    <property type="component" value="Chromosome 14"/>
</dbReference>
<keyword evidence="4" id="KW-1185">Reference proteome</keyword>
<organism evidence="3 4">
    <name type="scientific">Microcebus murinus</name>
    <name type="common">Gray mouse lemur</name>
    <name type="synonym">Lemur murinus</name>
    <dbReference type="NCBI Taxonomy" id="30608"/>
    <lineage>
        <taxon>Eukaryota</taxon>
        <taxon>Metazoa</taxon>
        <taxon>Chordata</taxon>
        <taxon>Craniata</taxon>
        <taxon>Vertebrata</taxon>
        <taxon>Euteleostomi</taxon>
        <taxon>Mammalia</taxon>
        <taxon>Eutheria</taxon>
        <taxon>Euarchontoglires</taxon>
        <taxon>Primates</taxon>
        <taxon>Strepsirrhini</taxon>
        <taxon>Lemuriformes</taxon>
        <taxon>Cheirogaleidae</taxon>
        <taxon>Microcebus</taxon>
    </lineage>
</organism>
<accession>A0A8C6EJL2</accession>